<proteinExistence type="predicted"/>
<organism evidence="1">
    <name type="scientific">Rhizophora mucronata</name>
    <name type="common">Asiatic mangrove</name>
    <dbReference type="NCBI Taxonomy" id="61149"/>
    <lineage>
        <taxon>Eukaryota</taxon>
        <taxon>Viridiplantae</taxon>
        <taxon>Streptophyta</taxon>
        <taxon>Embryophyta</taxon>
        <taxon>Tracheophyta</taxon>
        <taxon>Spermatophyta</taxon>
        <taxon>Magnoliopsida</taxon>
        <taxon>eudicotyledons</taxon>
        <taxon>Gunneridae</taxon>
        <taxon>Pentapetalae</taxon>
        <taxon>rosids</taxon>
        <taxon>fabids</taxon>
        <taxon>Malpighiales</taxon>
        <taxon>Rhizophoraceae</taxon>
        <taxon>Rhizophora</taxon>
    </lineage>
</organism>
<evidence type="ECO:0000313" key="1">
    <source>
        <dbReference type="EMBL" id="MBX36538.1"/>
    </source>
</evidence>
<sequence>MPAQSVNEARLS</sequence>
<reference evidence="1" key="1">
    <citation type="submission" date="2018-02" db="EMBL/GenBank/DDBJ databases">
        <title>Rhizophora mucronata_Transcriptome.</title>
        <authorList>
            <person name="Meera S.P."/>
            <person name="Sreeshan A."/>
            <person name="Augustine A."/>
        </authorList>
    </citation>
    <scope>NUCLEOTIDE SEQUENCE</scope>
    <source>
        <tissue evidence="1">Leaf</tissue>
    </source>
</reference>
<dbReference type="EMBL" id="GGEC01056054">
    <property type="protein sequence ID" value="MBX36538.1"/>
    <property type="molecule type" value="Transcribed_RNA"/>
</dbReference>
<protein>
    <submittedName>
        <fullName evidence="1">Uncharacterized protein</fullName>
    </submittedName>
</protein>
<name>A0A2P2N257_RHIMU</name>
<accession>A0A2P2N257</accession>